<dbReference type="STRING" id="1120976.SAMN03080606_03202"/>
<dbReference type="SUPFAM" id="SSF48452">
    <property type="entry name" value="TPR-like"/>
    <property type="match status" value="1"/>
</dbReference>
<protein>
    <recommendedName>
        <fullName evidence="3">DUF2225 domain-containing protein</fullName>
    </recommendedName>
</protein>
<gene>
    <name evidence="1" type="ORF">SAMN03080606_03202</name>
</gene>
<name>A0A1G5K4G7_9FIRM</name>
<dbReference type="Pfam" id="PF09986">
    <property type="entry name" value="DUF2225"/>
    <property type="match status" value="1"/>
</dbReference>
<organism evidence="1 2">
    <name type="scientific">Alkaliphilus peptidifermentans DSM 18978</name>
    <dbReference type="NCBI Taxonomy" id="1120976"/>
    <lineage>
        <taxon>Bacteria</taxon>
        <taxon>Bacillati</taxon>
        <taxon>Bacillota</taxon>
        <taxon>Clostridia</taxon>
        <taxon>Peptostreptococcales</taxon>
        <taxon>Natronincolaceae</taxon>
        <taxon>Alkaliphilus</taxon>
    </lineage>
</organism>
<evidence type="ECO:0000313" key="2">
    <source>
        <dbReference type="Proteomes" id="UP000198636"/>
    </source>
</evidence>
<dbReference type="EMBL" id="FMUS01000023">
    <property type="protein sequence ID" value="SCY94779.1"/>
    <property type="molecule type" value="Genomic_DNA"/>
</dbReference>
<accession>A0A1G5K4G7</accession>
<dbReference type="InterPro" id="IPR011990">
    <property type="entry name" value="TPR-like_helical_dom_sf"/>
</dbReference>
<proteinExistence type="predicted"/>
<reference evidence="1 2" key="1">
    <citation type="submission" date="2016-10" db="EMBL/GenBank/DDBJ databases">
        <authorList>
            <person name="de Groot N.N."/>
        </authorList>
    </citation>
    <scope>NUCLEOTIDE SEQUENCE [LARGE SCALE GENOMIC DNA]</scope>
    <source>
        <strain evidence="1 2">DSM 18978</strain>
    </source>
</reference>
<dbReference type="AlphaFoldDB" id="A0A1G5K4G7"/>
<keyword evidence="2" id="KW-1185">Reference proteome</keyword>
<dbReference type="Gene3D" id="1.25.40.10">
    <property type="entry name" value="Tetratricopeptide repeat domain"/>
    <property type="match status" value="1"/>
</dbReference>
<dbReference type="Proteomes" id="UP000198636">
    <property type="component" value="Unassembled WGS sequence"/>
</dbReference>
<sequence length="230" mass="27207">MDVLLYDKNVCCPVCNCQFTTKKVRSRGLKVLEKHDDYNIVYKDINPIYYNVWICPECGYSATESEYIELSKPQKNIIWEHVRARWLKRDFGGVRNVAEAIETYKLALVTAQLLNKSKAYRGNLCLRLAWIYREQKNLNEIEYLKHALKYFIESYSQEKLPTGGLDEITMAYLIAELNRGLGSYMEAIKWYSKALDNPEIKKKRQIQIKAREQWRLAKEEYDAERNRKKA</sequence>
<dbReference type="RefSeq" id="WP_091545543.1">
    <property type="nucleotide sequence ID" value="NZ_FMUS01000023.1"/>
</dbReference>
<dbReference type="InterPro" id="IPR018708">
    <property type="entry name" value="DUF2225"/>
</dbReference>
<evidence type="ECO:0000313" key="1">
    <source>
        <dbReference type="EMBL" id="SCY94779.1"/>
    </source>
</evidence>
<evidence type="ECO:0008006" key="3">
    <source>
        <dbReference type="Google" id="ProtNLM"/>
    </source>
</evidence>
<dbReference type="OrthoDB" id="9780343at2"/>